<dbReference type="OrthoDB" id="341259at2759"/>
<dbReference type="Gene3D" id="1.25.40.20">
    <property type="entry name" value="Ankyrin repeat-containing domain"/>
    <property type="match status" value="1"/>
</dbReference>
<proteinExistence type="predicted"/>
<dbReference type="InterPro" id="IPR036770">
    <property type="entry name" value="Ankyrin_rpt-contain_sf"/>
</dbReference>
<reference evidence="4 5" key="1">
    <citation type="submission" date="2016-10" db="EMBL/GenBank/DDBJ databases">
        <title>Draft genome sequence of Coniochaeta ligniaria NRRL30616, a lignocellulolytic fungus for bioabatement of inhibitors in plant biomass hydrolysates.</title>
        <authorList>
            <consortium name="DOE Joint Genome Institute"/>
            <person name="Jimenez D.J."/>
            <person name="Hector R.E."/>
            <person name="Riley R."/>
            <person name="Sun H."/>
            <person name="Grigoriev I.V."/>
            <person name="Van Elsas J.D."/>
            <person name="Nichols N.N."/>
        </authorList>
    </citation>
    <scope>NUCLEOTIDE SEQUENCE [LARGE SCALE GENOMIC DNA]</scope>
    <source>
        <strain evidence="4 5">NRRL 30616</strain>
    </source>
</reference>
<evidence type="ECO:0000256" key="3">
    <source>
        <dbReference type="PROSITE-ProRule" id="PRU00023"/>
    </source>
</evidence>
<evidence type="ECO:0000256" key="2">
    <source>
        <dbReference type="ARBA" id="ARBA00023043"/>
    </source>
</evidence>
<dbReference type="Pfam" id="PF12796">
    <property type="entry name" value="Ank_2"/>
    <property type="match status" value="1"/>
</dbReference>
<keyword evidence="2 3" id="KW-0040">ANK repeat</keyword>
<accession>A0A1J7JLK2</accession>
<evidence type="ECO:0000256" key="1">
    <source>
        <dbReference type="ARBA" id="ARBA00022737"/>
    </source>
</evidence>
<dbReference type="EMBL" id="KV875096">
    <property type="protein sequence ID" value="OIW30736.1"/>
    <property type="molecule type" value="Genomic_DNA"/>
</dbReference>
<name>A0A1J7JLK2_9PEZI</name>
<gene>
    <name evidence="4" type="ORF">CONLIGDRAFT_700306</name>
</gene>
<evidence type="ECO:0000313" key="4">
    <source>
        <dbReference type="EMBL" id="OIW30736.1"/>
    </source>
</evidence>
<dbReference type="Proteomes" id="UP000182658">
    <property type="component" value="Unassembled WGS sequence"/>
</dbReference>
<dbReference type="PANTHER" id="PTHR24198">
    <property type="entry name" value="ANKYRIN REPEAT AND PROTEIN KINASE DOMAIN-CONTAINING PROTEIN"/>
    <property type="match status" value="1"/>
</dbReference>
<dbReference type="SUPFAM" id="SSF48403">
    <property type="entry name" value="Ankyrin repeat"/>
    <property type="match status" value="1"/>
</dbReference>
<organism evidence="4 5">
    <name type="scientific">Coniochaeta ligniaria NRRL 30616</name>
    <dbReference type="NCBI Taxonomy" id="1408157"/>
    <lineage>
        <taxon>Eukaryota</taxon>
        <taxon>Fungi</taxon>
        <taxon>Dikarya</taxon>
        <taxon>Ascomycota</taxon>
        <taxon>Pezizomycotina</taxon>
        <taxon>Sordariomycetes</taxon>
        <taxon>Sordariomycetidae</taxon>
        <taxon>Coniochaetales</taxon>
        <taxon>Coniochaetaceae</taxon>
        <taxon>Coniochaeta</taxon>
    </lineage>
</organism>
<protein>
    <submittedName>
        <fullName evidence="4">Ankyrin</fullName>
    </submittedName>
</protein>
<keyword evidence="5" id="KW-1185">Reference proteome</keyword>
<dbReference type="AlphaFoldDB" id="A0A1J7JLK2"/>
<evidence type="ECO:0000313" key="5">
    <source>
        <dbReference type="Proteomes" id="UP000182658"/>
    </source>
</evidence>
<dbReference type="InParanoid" id="A0A1J7JLK2"/>
<dbReference type="PROSITE" id="PS50297">
    <property type="entry name" value="ANK_REP_REGION"/>
    <property type="match status" value="1"/>
</dbReference>
<dbReference type="InterPro" id="IPR002110">
    <property type="entry name" value="Ankyrin_rpt"/>
</dbReference>
<keyword evidence="1" id="KW-0677">Repeat</keyword>
<dbReference type="SMART" id="SM00248">
    <property type="entry name" value="ANK"/>
    <property type="match status" value="3"/>
</dbReference>
<feature type="repeat" description="ANK" evidence="3">
    <location>
        <begin position="167"/>
        <end position="199"/>
    </location>
</feature>
<dbReference type="STRING" id="1408157.A0A1J7JLK2"/>
<sequence>MADPDISGRTLTRDENNALIDHAVHGRRRNLAALLRQLAATKSRHIHDLLFEAKDHNQCGIIHIAAETGRVALIAMVWNDLDLGPAAKLSVLDQPGPNKRTAASIAAETNQGGFLQELVSKGANMLIRNWSGRVPLHWVAERNAMASAMVLLSTGPQRSGLNVQDVGGTTPLHCAVSRGNIMMARYLIRCGADVELQTMAGATVIHIAVTKWDEDNDDPAYDTAMREFFMAMITAPGSGPNGRANLRLYDGNLKWPSLIAFDMGHLKARDLLLEHEQILDVNN</sequence>
<dbReference type="PROSITE" id="PS50088">
    <property type="entry name" value="ANK_REPEAT"/>
    <property type="match status" value="1"/>
</dbReference>
<dbReference type="PANTHER" id="PTHR24198:SF165">
    <property type="entry name" value="ANKYRIN REPEAT-CONTAINING PROTEIN-RELATED"/>
    <property type="match status" value="1"/>
</dbReference>